<evidence type="ECO:0000259" key="5">
    <source>
        <dbReference type="Pfam" id="PF21362"/>
    </source>
</evidence>
<dbReference type="GO" id="GO:0008270">
    <property type="term" value="F:zinc ion binding"/>
    <property type="evidence" value="ECO:0007669"/>
    <property type="project" value="UniProtKB-KW"/>
</dbReference>
<organism evidence="6 7">
    <name type="scientific">Eragrostis curvula</name>
    <name type="common">weeping love grass</name>
    <dbReference type="NCBI Taxonomy" id="38414"/>
    <lineage>
        <taxon>Eukaryota</taxon>
        <taxon>Viridiplantae</taxon>
        <taxon>Streptophyta</taxon>
        <taxon>Embryophyta</taxon>
        <taxon>Tracheophyta</taxon>
        <taxon>Spermatophyta</taxon>
        <taxon>Magnoliopsida</taxon>
        <taxon>Liliopsida</taxon>
        <taxon>Poales</taxon>
        <taxon>Poaceae</taxon>
        <taxon>PACMAD clade</taxon>
        <taxon>Chloridoideae</taxon>
        <taxon>Eragrostideae</taxon>
        <taxon>Eragrostidinae</taxon>
        <taxon>Eragrostis</taxon>
    </lineage>
</organism>
<dbReference type="PANTHER" id="PTHR10315">
    <property type="entry name" value="E3 UBIQUITIN PROTEIN LIGASE SIAH"/>
    <property type="match status" value="1"/>
</dbReference>
<dbReference type="EMBL" id="RWGY01000029">
    <property type="protein sequence ID" value="TVU17763.1"/>
    <property type="molecule type" value="Genomic_DNA"/>
</dbReference>
<comment type="caution">
    <text evidence="6">The sequence shown here is derived from an EMBL/GenBank/DDBJ whole genome shotgun (WGS) entry which is preliminary data.</text>
</comment>
<dbReference type="GO" id="GO:0005737">
    <property type="term" value="C:cytoplasm"/>
    <property type="evidence" value="ECO:0007669"/>
    <property type="project" value="TreeGrafter"/>
</dbReference>
<dbReference type="OrthoDB" id="4788989at2759"/>
<feature type="compositionally biased region" description="Polar residues" evidence="4">
    <location>
        <begin position="1"/>
        <end position="11"/>
    </location>
</feature>
<evidence type="ECO:0000256" key="3">
    <source>
        <dbReference type="ARBA" id="ARBA00022833"/>
    </source>
</evidence>
<dbReference type="Pfam" id="PF21362">
    <property type="entry name" value="Sina_RING"/>
    <property type="match status" value="1"/>
</dbReference>
<feature type="region of interest" description="Disordered" evidence="4">
    <location>
        <begin position="1"/>
        <end position="22"/>
    </location>
</feature>
<keyword evidence="2" id="KW-0863">Zinc-finger</keyword>
<dbReference type="PANTHER" id="PTHR10315:SF96">
    <property type="entry name" value="SIAH-TYPE DOMAIN-CONTAINING PROTEIN"/>
    <property type="match status" value="1"/>
</dbReference>
<keyword evidence="3" id="KW-0862">Zinc</keyword>
<sequence>MEYSVGSSASRVGQKEKGSSSSGAAAAYVDTDALNCSGCFVPLKPPIFLCEVGHLVCLPCRDIFEFAGIGDYRRCHGMERLVESVRVPCPYAAHGCTARQAGVL</sequence>
<accession>A0A5J9U246</accession>
<gene>
    <name evidence="6" type="ORF">EJB05_33818</name>
</gene>
<protein>
    <recommendedName>
        <fullName evidence="5">E3 ubiquitin-protein ligase Sina-like RING finger domain-containing protein</fullName>
    </recommendedName>
</protein>
<feature type="domain" description="E3 ubiquitin-protein ligase Sina-like RING finger" evidence="5">
    <location>
        <begin position="36"/>
        <end position="62"/>
    </location>
</feature>
<name>A0A5J9U246_9POAL</name>
<dbReference type="AlphaFoldDB" id="A0A5J9U246"/>
<evidence type="ECO:0000313" key="7">
    <source>
        <dbReference type="Proteomes" id="UP000324897"/>
    </source>
</evidence>
<keyword evidence="7" id="KW-1185">Reference proteome</keyword>
<evidence type="ECO:0000256" key="4">
    <source>
        <dbReference type="SAM" id="MobiDB-lite"/>
    </source>
</evidence>
<keyword evidence="1" id="KW-0479">Metal-binding</keyword>
<feature type="non-terminal residue" evidence="6">
    <location>
        <position position="1"/>
    </location>
</feature>
<proteinExistence type="predicted"/>
<evidence type="ECO:0000313" key="6">
    <source>
        <dbReference type="EMBL" id="TVU17763.1"/>
    </source>
</evidence>
<evidence type="ECO:0000256" key="2">
    <source>
        <dbReference type="ARBA" id="ARBA00022771"/>
    </source>
</evidence>
<dbReference type="Gramene" id="TVU17763">
    <property type="protein sequence ID" value="TVU17763"/>
    <property type="gene ID" value="EJB05_33818"/>
</dbReference>
<reference evidence="6 7" key="1">
    <citation type="journal article" date="2019" name="Sci. Rep.">
        <title>A high-quality genome of Eragrostis curvula grass provides insights into Poaceae evolution and supports new strategies to enhance forage quality.</title>
        <authorList>
            <person name="Carballo J."/>
            <person name="Santos B.A.C.M."/>
            <person name="Zappacosta D."/>
            <person name="Garbus I."/>
            <person name="Selva J.P."/>
            <person name="Gallo C.A."/>
            <person name="Diaz A."/>
            <person name="Albertini E."/>
            <person name="Caccamo M."/>
            <person name="Echenique V."/>
        </authorList>
    </citation>
    <scope>NUCLEOTIDE SEQUENCE [LARGE SCALE GENOMIC DNA]</scope>
    <source>
        <strain evidence="7">cv. Victoria</strain>
        <tissue evidence="6">Leaf</tissue>
    </source>
</reference>
<dbReference type="InterPro" id="IPR052088">
    <property type="entry name" value="E3_ubiquitin-ligase_SINA"/>
</dbReference>
<evidence type="ECO:0000256" key="1">
    <source>
        <dbReference type="ARBA" id="ARBA00022723"/>
    </source>
</evidence>
<dbReference type="Proteomes" id="UP000324897">
    <property type="component" value="Chromosome 7"/>
</dbReference>
<dbReference type="InterPro" id="IPR049548">
    <property type="entry name" value="Sina-like_RING"/>
</dbReference>
<dbReference type="GO" id="GO:0061630">
    <property type="term" value="F:ubiquitin protein ligase activity"/>
    <property type="evidence" value="ECO:0007669"/>
    <property type="project" value="TreeGrafter"/>
</dbReference>